<comment type="caution">
    <text evidence="1">The sequence shown here is derived from an EMBL/GenBank/DDBJ whole genome shotgun (WGS) entry which is preliminary data.</text>
</comment>
<dbReference type="AlphaFoldDB" id="A0A9N9J3M3"/>
<reference evidence="1" key="1">
    <citation type="submission" date="2021-06" db="EMBL/GenBank/DDBJ databases">
        <authorList>
            <person name="Kallberg Y."/>
            <person name="Tangrot J."/>
            <person name="Rosling A."/>
        </authorList>
    </citation>
    <scope>NUCLEOTIDE SEQUENCE</scope>
    <source>
        <strain evidence="1">CL551</strain>
    </source>
</reference>
<organism evidence="1 2">
    <name type="scientific">Acaulospora morrowiae</name>
    <dbReference type="NCBI Taxonomy" id="94023"/>
    <lineage>
        <taxon>Eukaryota</taxon>
        <taxon>Fungi</taxon>
        <taxon>Fungi incertae sedis</taxon>
        <taxon>Mucoromycota</taxon>
        <taxon>Glomeromycotina</taxon>
        <taxon>Glomeromycetes</taxon>
        <taxon>Diversisporales</taxon>
        <taxon>Acaulosporaceae</taxon>
        <taxon>Acaulospora</taxon>
    </lineage>
</organism>
<evidence type="ECO:0000313" key="1">
    <source>
        <dbReference type="EMBL" id="CAG8760992.1"/>
    </source>
</evidence>
<accession>A0A9N9J3M3</accession>
<protein>
    <submittedName>
        <fullName evidence="1">17885_t:CDS:1</fullName>
    </submittedName>
</protein>
<evidence type="ECO:0000313" key="2">
    <source>
        <dbReference type="Proteomes" id="UP000789342"/>
    </source>
</evidence>
<feature type="non-terminal residue" evidence="1">
    <location>
        <position position="1"/>
    </location>
</feature>
<dbReference type="EMBL" id="CAJVPV010040813">
    <property type="protein sequence ID" value="CAG8760992.1"/>
    <property type="molecule type" value="Genomic_DNA"/>
</dbReference>
<proteinExistence type="predicted"/>
<gene>
    <name evidence="1" type="ORF">AMORRO_LOCUS15922</name>
</gene>
<sequence>SWVRFWPVEAYVLFLEGPTLLLLVVKVTEKSTFQANSSKSRKIPVSHFGVVWKVSAVHPQSMAKLIFMSGFGLSKKSNIHNRVKIK</sequence>
<keyword evidence="2" id="KW-1185">Reference proteome</keyword>
<name>A0A9N9J3M3_9GLOM</name>
<dbReference type="Proteomes" id="UP000789342">
    <property type="component" value="Unassembled WGS sequence"/>
</dbReference>